<evidence type="ECO:0000313" key="8">
    <source>
        <dbReference type="EMBL" id="CAE6455658.1"/>
    </source>
</evidence>
<evidence type="ECO:0000256" key="5">
    <source>
        <dbReference type="ARBA" id="ARBA00023242"/>
    </source>
</evidence>
<dbReference type="PANTHER" id="PTHR46481:SF10">
    <property type="entry name" value="ZINC FINGER BED DOMAIN-CONTAINING PROTEIN 39"/>
    <property type="match status" value="1"/>
</dbReference>
<keyword evidence="3" id="KW-0863">Zinc-finger</keyword>
<evidence type="ECO:0000259" key="7">
    <source>
        <dbReference type="Pfam" id="PF05699"/>
    </source>
</evidence>
<evidence type="ECO:0000256" key="3">
    <source>
        <dbReference type="ARBA" id="ARBA00022771"/>
    </source>
</evidence>
<dbReference type="EMBL" id="CAJMXA010001239">
    <property type="protein sequence ID" value="CAE6455658.1"/>
    <property type="molecule type" value="Genomic_DNA"/>
</dbReference>
<protein>
    <recommendedName>
        <fullName evidence="7">HAT C-terminal dimerisation domain-containing protein</fullName>
    </recommendedName>
</protein>
<dbReference type="PANTHER" id="PTHR46481">
    <property type="entry name" value="ZINC FINGER BED DOMAIN-CONTAINING PROTEIN 4"/>
    <property type="match status" value="1"/>
</dbReference>
<organism evidence="8 9">
    <name type="scientific">Rhizoctonia solani</name>
    <dbReference type="NCBI Taxonomy" id="456999"/>
    <lineage>
        <taxon>Eukaryota</taxon>
        <taxon>Fungi</taxon>
        <taxon>Dikarya</taxon>
        <taxon>Basidiomycota</taxon>
        <taxon>Agaricomycotina</taxon>
        <taxon>Agaricomycetes</taxon>
        <taxon>Cantharellales</taxon>
        <taxon>Ceratobasidiaceae</taxon>
        <taxon>Rhizoctonia</taxon>
    </lineage>
</organism>
<gene>
    <name evidence="8" type="ORF">RDB_LOCUS54737</name>
</gene>
<dbReference type="InterPro" id="IPR008906">
    <property type="entry name" value="HATC_C_dom"/>
</dbReference>
<dbReference type="GO" id="GO:0005634">
    <property type="term" value="C:nucleus"/>
    <property type="evidence" value="ECO:0007669"/>
    <property type="project" value="UniProtKB-SubCell"/>
</dbReference>
<evidence type="ECO:0000256" key="4">
    <source>
        <dbReference type="ARBA" id="ARBA00022833"/>
    </source>
</evidence>
<keyword evidence="2" id="KW-0479">Metal-binding</keyword>
<name>A0A8H3BGW7_9AGAM</name>
<dbReference type="GO" id="GO:0046983">
    <property type="term" value="F:protein dimerization activity"/>
    <property type="evidence" value="ECO:0007669"/>
    <property type="project" value="InterPro"/>
</dbReference>
<feature type="non-terminal residue" evidence="8">
    <location>
        <position position="1"/>
    </location>
</feature>
<dbReference type="SUPFAM" id="SSF53098">
    <property type="entry name" value="Ribonuclease H-like"/>
    <property type="match status" value="1"/>
</dbReference>
<accession>A0A8H3BGW7</accession>
<comment type="caution">
    <text evidence="8">The sequence shown here is derived from an EMBL/GenBank/DDBJ whole genome shotgun (WGS) entry which is preliminary data.</text>
</comment>
<feature type="domain" description="HAT C-terminal dimerisation" evidence="7">
    <location>
        <begin position="553"/>
        <end position="635"/>
    </location>
</feature>
<evidence type="ECO:0000313" key="9">
    <source>
        <dbReference type="Proteomes" id="UP000663853"/>
    </source>
</evidence>
<evidence type="ECO:0000256" key="6">
    <source>
        <dbReference type="SAM" id="MobiDB-lite"/>
    </source>
</evidence>
<dbReference type="GO" id="GO:0008270">
    <property type="term" value="F:zinc ion binding"/>
    <property type="evidence" value="ECO:0007669"/>
    <property type="project" value="UniProtKB-KW"/>
</dbReference>
<sequence length="655" mass="72729">PPIVAPARLEPPGQRVVRRKGINALPDNEAVKNHSPQEIIDAASASWRSIAYGHYEVSLEQRFDHDGNFIKLVFVFHCKHKEPKHDPVMRDRLRTGDGTRNLLSTARACDNRRGVPSGVDPTGRVSIIGSDLEFSEALHVALLAIECARDHRPFSSVTSDLRQAEVQLLRPGTQLPTAATISNYVRRIYIGASVDVAEYLQNIPGALHLAVDGWTCPTSESYLGVIVFWLEGREMWRAILEFIRQSYGISHGRLQYGIEHKLRAICLDNASNNNTLVRQLGNLVPTFRGSPDRIRCVAHVLNLMAKAFMALLDASSTRARITASDGVSSAEAAALAAASSDGDDPSNDPQDSTSDVDPDKLQHDTGVVQGVAAQAVELMREWGTAISTSELASSRQIAGLARRDELFRELVRKDPELQAIASHLHFKGPVQWLTGKDGLKLKKYALTEHQWKLAHQLSEVLELLALRARLFDIRDDVFKQDLSPVIRTGAEAALLVFDKYIGNMGESDFYTIAVVMCPDRKLKWFADWNYAVEPIRTQVIARFTELFPEASIHSYLETPVVPPDVIRQCGGVIPYWNNQLDSRPRLARMALDYLTAPASSVDAERAFSSGRLMINHLQHQMSSRTFQSQMAIGSWFGTPLLPNLSSVASIVKSYM</sequence>
<evidence type="ECO:0000256" key="2">
    <source>
        <dbReference type="ARBA" id="ARBA00022723"/>
    </source>
</evidence>
<feature type="region of interest" description="Disordered" evidence="6">
    <location>
        <begin position="335"/>
        <end position="362"/>
    </location>
</feature>
<dbReference type="InterPro" id="IPR052035">
    <property type="entry name" value="ZnF_BED_domain_contain"/>
</dbReference>
<keyword evidence="4" id="KW-0862">Zinc</keyword>
<dbReference type="Pfam" id="PF05699">
    <property type="entry name" value="Dimer_Tnp_hAT"/>
    <property type="match status" value="1"/>
</dbReference>
<comment type="subcellular location">
    <subcellularLocation>
        <location evidence="1">Nucleus</location>
    </subcellularLocation>
</comment>
<dbReference type="AlphaFoldDB" id="A0A8H3BGW7"/>
<dbReference type="InterPro" id="IPR012337">
    <property type="entry name" value="RNaseH-like_sf"/>
</dbReference>
<dbReference type="Proteomes" id="UP000663853">
    <property type="component" value="Unassembled WGS sequence"/>
</dbReference>
<reference evidence="8" key="1">
    <citation type="submission" date="2021-01" db="EMBL/GenBank/DDBJ databases">
        <authorList>
            <person name="Kaushik A."/>
        </authorList>
    </citation>
    <scope>NUCLEOTIDE SEQUENCE</scope>
    <source>
        <strain evidence="8">AG6-10EEA</strain>
    </source>
</reference>
<proteinExistence type="predicted"/>
<evidence type="ECO:0000256" key="1">
    <source>
        <dbReference type="ARBA" id="ARBA00004123"/>
    </source>
</evidence>
<keyword evidence="5" id="KW-0539">Nucleus</keyword>